<dbReference type="AlphaFoldDB" id="A0A328WPU6"/>
<feature type="transmembrane region" description="Helical" evidence="1">
    <location>
        <begin position="59"/>
        <end position="80"/>
    </location>
</feature>
<comment type="caution">
    <text evidence="2">The sequence shown here is derived from an EMBL/GenBank/DDBJ whole genome shotgun (WGS) entry which is preliminary data.</text>
</comment>
<proteinExistence type="predicted"/>
<organism evidence="2 3">
    <name type="scientific">Flavobacterium lacus</name>
    <dbReference type="NCBI Taxonomy" id="1353778"/>
    <lineage>
        <taxon>Bacteria</taxon>
        <taxon>Pseudomonadati</taxon>
        <taxon>Bacteroidota</taxon>
        <taxon>Flavobacteriia</taxon>
        <taxon>Flavobacteriales</taxon>
        <taxon>Flavobacteriaceae</taxon>
        <taxon>Flavobacterium</taxon>
    </lineage>
</organism>
<name>A0A328WPU6_9FLAO</name>
<keyword evidence="1" id="KW-1133">Transmembrane helix</keyword>
<accession>A0A328WPU6</accession>
<dbReference type="InterPro" id="IPR025515">
    <property type="entry name" value="DUF4403"/>
</dbReference>
<evidence type="ECO:0000313" key="2">
    <source>
        <dbReference type="EMBL" id="RAR48173.1"/>
    </source>
</evidence>
<evidence type="ECO:0000313" key="3">
    <source>
        <dbReference type="Proteomes" id="UP000249518"/>
    </source>
</evidence>
<reference evidence="2 3" key="1">
    <citation type="submission" date="2018-06" db="EMBL/GenBank/DDBJ databases">
        <title>Genomic Encyclopedia of Type Strains, Phase III (KMG-III): the genomes of soil and plant-associated and newly described type strains.</title>
        <authorList>
            <person name="Whitman W."/>
        </authorList>
    </citation>
    <scope>NUCLEOTIDE SEQUENCE [LARGE SCALE GENOMIC DNA]</scope>
    <source>
        <strain evidence="2 3">CGMCC 1.12504</strain>
    </source>
</reference>
<dbReference type="Pfam" id="PF14356">
    <property type="entry name" value="DUF4403"/>
    <property type="match status" value="1"/>
</dbReference>
<gene>
    <name evidence="2" type="ORF">B0I10_106176</name>
</gene>
<keyword evidence="3" id="KW-1185">Reference proteome</keyword>
<evidence type="ECO:0000256" key="1">
    <source>
        <dbReference type="SAM" id="Phobius"/>
    </source>
</evidence>
<sequence length="525" mass="60039">MLNFSLEIFETVAALEYKFNSLEFYTHRTLKLFLCYNKMKKSENKLHLHSQMKFEKMKYLLIPVVLFVILVILSSCSAAKKLDLIKPEPDNADPVEYETTTSFINLPVTIQLKDIENQTNKLLNGLIYNDTILKDDDLELKIWKQAPIKIETQKEGNVTKIATTLPLKVNGKYRYGFEKMGISLYDTKEFNLNGVVTLISDVGLTNWQLKTNTKIKSLDWTESPSVVITGKNIPITYLINPAVRLFKSKIEKSIDDSIKESLNFKPQVLDALDQIATPFEMSEQYASWLRIVPIELYVTDAILQKKEIKLEMGLKCSMETIVGKTPEKKFDKNKIILKPVAKMPDHISANIIAVSTYADASRIMTQNFQGQEFGDGKQKVKVTKVDLWHKNGKMIIALDMLGSINGTVYLAGFPQYNQETREIYFDQLDYVLNTKSFLIRSANWLAQGYVLRKIQENCRYSIKPNLEEGKTNVMQYLQNYSPMKGVFVNGTLNDFEFQKIQLTNKAILAFIKGSGQVDVKIDGIE</sequence>
<dbReference type="EMBL" id="QLSV01000006">
    <property type="protein sequence ID" value="RAR48173.1"/>
    <property type="molecule type" value="Genomic_DNA"/>
</dbReference>
<dbReference type="Proteomes" id="UP000249518">
    <property type="component" value="Unassembled WGS sequence"/>
</dbReference>
<keyword evidence="1" id="KW-0472">Membrane</keyword>
<keyword evidence="1" id="KW-0812">Transmembrane</keyword>
<protein>
    <submittedName>
        <fullName evidence="2">Uncharacterized protein DUF4403</fullName>
    </submittedName>
</protein>